<dbReference type="Gene3D" id="1.20.1250.20">
    <property type="entry name" value="MFS general substrate transporter like domains"/>
    <property type="match status" value="1"/>
</dbReference>
<dbReference type="EMBL" id="JAFNEN010000438">
    <property type="protein sequence ID" value="KAG8182980.1"/>
    <property type="molecule type" value="Genomic_DNA"/>
</dbReference>
<feature type="transmembrane region" description="Helical" evidence="6">
    <location>
        <begin position="84"/>
        <end position="103"/>
    </location>
</feature>
<dbReference type="InterPro" id="IPR051951">
    <property type="entry name" value="UNC-93_regulatory"/>
</dbReference>
<feature type="transmembrane region" description="Helical" evidence="6">
    <location>
        <begin position="110"/>
        <end position="128"/>
    </location>
</feature>
<comment type="caution">
    <text evidence="7">The sequence shown here is derived from an EMBL/GenBank/DDBJ whole genome shotgun (WGS) entry which is preliminary data.</text>
</comment>
<evidence type="ECO:0000256" key="5">
    <source>
        <dbReference type="ARBA" id="ARBA00023136"/>
    </source>
</evidence>
<comment type="subcellular location">
    <subcellularLocation>
        <location evidence="1">Membrane</location>
        <topology evidence="1">Multi-pass membrane protein</topology>
    </subcellularLocation>
</comment>
<dbReference type="Pfam" id="PF05978">
    <property type="entry name" value="UNC-93"/>
    <property type="match status" value="1"/>
</dbReference>
<dbReference type="GO" id="GO:0015459">
    <property type="term" value="F:potassium channel regulator activity"/>
    <property type="evidence" value="ECO:0007669"/>
    <property type="project" value="TreeGrafter"/>
</dbReference>
<feature type="transmembrane region" description="Helical" evidence="6">
    <location>
        <begin position="134"/>
        <end position="155"/>
    </location>
</feature>
<dbReference type="GO" id="GO:0055120">
    <property type="term" value="C:striated muscle dense body"/>
    <property type="evidence" value="ECO:0007669"/>
    <property type="project" value="TreeGrafter"/>
</dbReference>
<keyword evidence="5 6" id="KW-0472">Membrane</keyword>
<evidence type="ECO:0000256" key="1">
    <source>
        <dbReference type="ARBA" id="ARBA00004141"/>
    </source>
</evidence>
<protein>
    <submittedName>
        <fullName evidence="7">Uncharacterized protein</fullName>
    </submittedName>
</protein>
<dbReference type="AlphaFoldDB" id="A0AAV6UFT3"/>
<dbReference type="Proteomes" id="UP000827092">
    <property type="component" value="Unassembled WGS sequence"/>
</dbReference>
<reference evidence="7 8" key="1">
    <citation type="journal article" date="2022" name="Nat. Ecol. Evol.">
        <title>A masculinizing supergene underlies an exaggerated male reproductive morph in a spider.</title>
        <authorList>
            <person name="Hendrickx F."/>
            <person name="De Corte Z."/>
            <person name="Sonet G."/>
            <person name="Van Belleghem S.M."/>
            <person name="Kostlbacher S."/>
            <person name="Vangestel C."/>
        </authorList>
    </citation>
    <scope>NUCLEOTIDE SEQUENCE [LARGE SCALE GENOMIC DNA]</scope>
    <source>
        <strain evidence="7">W744_W776</strain>
    </source>
</reference>
<feature type="transmembrane region" description="Helical" evidence="6">
    <location>
        <begin position="44"/>
        <end position="64"/>
    </location>
</feature>
<dbReference type="SUPFAM" id="SSF103473">
    <property type="entry name" value="MFS general substrate transporter"/>
    <property type="match status" value="1"/>
</dbReference>
<comment type="similarity">
    <text evidence="2">Belongs to the unc-93 family.</text>
</comment>
<dbReference type="GO" id="GO:0043266">
    <property type="term" value="P:regulation of potassium ion transport"/>
    <property type="evidence" value="ECO:0007669"/>
    <property type="project" value="TreeGrafter"/>
</dbReference>
<keyword evidence="8" id="KW-1185">Reference proteome</keyword>
<evidence type="ECO:0000256" key="4">
    <source>
        <dbReference type="ARBA" id="ARBA00022989"/>
    </source>
</evidence>
<dbReference type="GO" id="GO:0006937">
    <property type="term" value="P:regulation of muscle contraction"/>
    <property type="evidence" value="ECO:0007669"/>
    <property type="project" value="TreeGrafter"/>
</dbReference>
<evidence type="ECO:0000256" key="3">
    <source>
        <dbReference type="ARBA" id="ARBA00022692"/>
    </source>
</evidence>
<feature type="transmembrane region" description="Helical" evidence="6">
    <location>
        <begin position="243"/>
        <end position="264"/>
    </location>
</feature>
<keyword evidence="4 6" id="KW-1133">Transmembrane helix</keyword>
<evidence type="ECO:0000256" key="2">
    <source>
        <dbReference type="ARBA" id="ARBA00009172"/>
    </source>
</evidence>
<dbReference type="PANTHER" id="PTHR19444">
    <property type="entry name" value="UNC-93 RELATED"/>
    <property type="match status" value="1"/>
</dbReference>
<accession>A0AAV6UFT3</accession>
<evidence type="ECO:0000313" key="7">
    <source>
        <dbReference type="EMBL" id="KAG8182980.1"/>
    </source>
</evidence>
<sequence>MNVTIKDRPKTANGHSDANVCINQELPCLNPNNDYKVNQSKRRLLKNLLAMSFFYCAFYTGFWGLTNLQSTMNAASGIGPDSQAVIYVFSMASSLFLPEITIGRFGCKRVIVVATLISLPYIAANLFIRWDTMLIFSALFGLANGPFSAAMSMYTDEIARRYQKMINAENVEFVMACFFGVYSSSIESTQVWGNAISFLVLRPGTCTVEPLNVTSNTKCGIFFEIGSNETNSNLDPPSNEDRIILITIYVSMGIVALVFAGLALDPLYNDLKKVEGCRTAINSFVTALKQLKNINQTLLVPLAIFIGVQSAFYSNVYTEVRCCSVY</sequence>
<dbReference type="PANTHER" id="PTHR19444:SF11">
    <property type="entry name" value="UNC93-LIKE PROTEIN"/>
    <property type="match status" value="1"/>
</dbReference>
<keyword evidence="3 6" id="KW-0812">Transmembrane</keyword>
<dbReference type="GO" id="GO:0005886">
    <property type="term" value="C:plasma membrane"/>
    <property type="evidence" value="ECO:0007669"/>
    <property type="project" value="TreeGrafter"/>
</dbReference>
<organism evidence="7 8">
    <name type="scientific">Oedothorax gibbosus</name>
    <dbReference type="NCBI Taxonomy" id="931172"/>
    <lineage>
        <taxon>Eukaryota</taxon>
        <taxon>Metazoa</taxon>
        <taxon>Ecdysozoa</taxon>
        <taxon>Arthropoda</taxon>
        <taxon>Chelicerata</taxon>
        <taxon>Arachnida</taxon>
        <taxon>Araneae</taxon>
        <taxon>Araneomorphae</taxon>
        <taxon>Entelegynae</taxon>
        <taxon>Araneoidea</taxon>
        <taxon>Linyphiidae</taxon>
        <taxon>Erigoninae</taxon>
        <taxon>Oedothorax</taxon>
    </lineage>
</organism>
<name>A0AAV6UFT3_9ARAC</name>
<evidence type="ECO:0000313" key="8">
    <source>
        <dbReference type="Proteomes" id="UP000827092"/>
    </source>
</evidence>
<gene>
    <name evidence="7" type="ORF">JTE90_013429</name>
</gene>
<evidence type="ECO:0000256" key="6">
    <source>
        <dbReference type="SAM" id="Phobius"/>
    </source>
</evidence>
<feature type="transmembrane region" description="Helical" evidence="6">
    <location>
        <begin position="298"/>
        <end position="317"/>
    </location>
</feature>
<proteinExistence type="inferred from homology"/>
<dbReference type="InterPro" id="IPR036259">
    <property type="entry name" value="MFS_trans_sf"/>
</dbReference>
<dbReference type="InterPro" id="IPR010291">
    <property type="entry name" value="Ion_channel_UNC-93"/>
</dbReference>